<proteinExistence type="predicted"/>
<dbReference type="Gene3D" id="2.40.10.270">
    <property type="entry name" value="Bacteriophage SPP1 head-tail adaptor protein"/>
    <property type="match status" value="1"/>
</dbReference>
<name>A0A8I1W6H2_PLESH</name>
<dbReference type="RefSeq" id="WP_207542213.1">
    <property type="nucleotide sequence ID" value="NZ_JAFNAA010000011.1"/>
</dbReference>
<gene>
    <name evidence="2" type="ORF">J2R62_11135</name>
</gene>
<dbReference type="Proteomes" id="UP000664658">
    <property type="component" value="Unassembled WGS sequence"/>
</dbReference>
<dbReference type="InterPro" id="IPR008767">
    <property type="entry name" value="Phage_SPP1_head-tail_adaptor"/>
</dbReference>
<reference evidence="2" key="1">
    <citation type="submission" date="2021-03" db="EMBL/GenBank/DDBJ databases">
        <title>Plesiomonas shigelloides zfcc0051, isolated from zebrafish feces.</title>
        <authorList>
            <person name="Vanderhoek Z."/>
            <person name="Gaulke C."/>
        </authorList>
    </citation>
    <scope>NUCLEOTIDE SEQUENCE</scope>
    <source>
        <strain evidence="2">Zfcc0051</strain>
    </source>
</reference>
<organism evidence="2 3">
    <name type="scientific">Plesiomonas shigelloides</name>
    <name type="common">Aeromonas shigelloides</name>
    <dbReference type="NCBI Taxonomy" id="703"/>
    <lineage>
        <taxon>Bacteria</taxon>
        <taxon>Pseudomonadati</taxon>
        <taxon>Pseudomonadota</taxon>
        <taxon>Gammaproteobacteria</taxon>
        <taxon>Enterobacterales</taxon>
        <taxon>Enterobacteriaceae</taxon>
        <taxon>Plesiomonas</taxon>
    </lineage>
</organism>
<dbReference type="Pfam" id="PF05521">
    <property type="entry name" value="Phage_HCP"/>
    <property type="match status" value="1"/>
</dbReference>
<protein>
    <submittedName>
        <fullName evidence="2">Head-tail adaptor protein</fullName>
    </submittedName>
</protein>
<comment type="caution">
    <text evidence="2">The sequence shown here is derived from an EMBL/GenBank/DDBJ whole genome shotgun (WGS) entry which is preliminary data.</text>
</comment>
<dbReference type="AlphaFoldDB" id="A0A8I1W6H2"/>
<evidence type="ECO:0000256" key="1">
    <source>
        <dbReference type="SAM" id="MobiDB-lite"/>
    </source>
</evidence>
<dbReference type="EMBL" id="JAFNAA010000011">
    <property type="protein sequence ID" value="MBO1108767.1"/>
    <property type="molecule type" value="Genomic_DNA"/>
</dbReference>
<evidence type="ECO:0000313" key="2">
    <source>
        <dbReference type="EMBL" id="MBO1108767.1"/>
    </source>
</evidence>
<feature type="region of interest" description="Disordered" evidence="1">
    <location>
        <begin position="1"/>
        <end position="36"/>
    </location>
</feature>
<sequence length="118" mass="13016">MKRPISSRAVHAGDLSRRASIQRKTSGRDPAGAPLPPSWNEIGRAWCGVSFISSSSVVATNQDKTLSVYLVTLRKHRGILVKDRLLIGDTAYHVISIDDSMPDRTLLRTQTDVIDDKC</sequence>
<evidence type="ECO:0000313" key="3">
    <source>
        <dbReference type="Proteomes" id="UP000664658"/>
    </source>
</evidence>
<accession>A0A8I1W6H2</accession>
<dbReference type="InterPro" id="IPR038666">
    <property type="entry name" value="SSP1_head-tail_sf"/>
</dbReference>